<proteinExistence type="predicted"/>
<dbReference type="Proteomes" id="UP000292958">
    <property type="component" value="Unassembled WGS sequence"/>
</dbReference>
<evidence type="ECO:0000313" key="1">
    <source>
        <dbReference type="EMBL" id="RZU38914.1"/>
    </source>
</evidence>
<comment type="caution">
    <text evidence="1">The sequence shown here is derived from an EMBL/GenBank/DDBJ whole genome shotgun (WGS) entry which is preliminary data.</text>
</comment>
<organism evidence="1 2">
    <name type="scientific">Edaphobacter modestus</name>
    <dbReference type="NCBI Taxonomy" id="388466"/>
    <lineage>
        <taxon>Bacteria</taxon>
        <taxon>Pseudomonadati</taxon>
        <taxon>Acidobacteriota</taxon>
        <taxon>Terriglobia</taxon>
        <taxon>Terriglobales</taxon>
        <taxon>Acidobacteriaceae</taxon>
        <taxon>Edaphobacter</taxon>
    </lineage>
</organism>
<accession>A0A4Q7YPD2</accession>
<name>A0A4Q7YPD2_9BACT</name>
<reference evidence="1 2" key="1">
    <citation type="submission" date="2019-02" db="EMBL/GenBank/DDBJ databases">
        <title>Genomic Encyclopedia of Archaeal and Bacterial Type Strains, Phase II (KMG-II): from individual species to whole genera.</title>
        <authorList>
            <person name="Goeker M."/>
        </authorList>
    </citation>
    <scope>NUCLEOTIDE SEQUENCE [LARGE SCALE GENOMIC DNA]</scope>
    <source>
        <strain evidence="1 2">DSM 18101</strain>
    </source>
</reference>
<dbReference type="AlphaFoldDB" id="A0A4Q7YPD2"/>
<dbReference type="EMBL" id="SHKW01000001">
    <property type="protein sequence ID" value="RZU38914.1"/>
    <property type="molecule type" value="Genomic_DNA"/>
</dbReference>
<evidence type="ECO:0000313" key="2">
    <source>
        <dbReference type="Proteomes" id="UP000292958"/>
    </source>
</evidence>
<keyword evidence="2" id="KW-1185">Reference proteome</keyword>
<protein>
    <submittedName>
        <fullName evidence="1">Uncharacterized protein</fullName>
    </submittedName>
</protein>
<gene>
    <name evidence="1" type="ORF">BDD14_0222</name>
</gene>
<sequence length="66" mass="7513">MYAHFACGFVKDGIVHARTEELLRRLAARNGWFVPVSTLLAFFASNDLPRVFLCRSSLRWNNAADL</sequence>